<proteinExistence type="predicted"/>
<dbReference type="EMBL" id="FWWW01000093">
    <property type="protein sequence ID" value="SMB99679.1"/>
    <property type="molecule type" value="Genomic_DNA"/>
</dbReference>
<dbReference type="RefSeq" id="WP_143435022.1">
    <property type="nucleotide sequence ID" value="NZ_FWWW01000093.1"/>
</dbReference>
<name>A0A1W1W227_9BACT</name>
<evidence type="ECO:0000313" key="1">
    <source>
        <dbReference type="EMBL" id="SMB99679.1"/>
    </source>
</evidence>
<dbReference type="AlphaFoldDB" id="A0A1W1W227"/>
<gene>
    <name evidence="1" type="ORF">SAMN00120144_3560</name>
</gene>
<accession>A0A1W1W227</accession>
<reference evidence="1 2" key="1">
    <citation type="submission" date="2017-04" db="EMBL/GenBank/DDBJ databases">
        <authorList>
            <person name="Afonso C.L."/>
            <person name="Miller P.J."/>
            <person name="Scott M.A."/>
            <person name="Spackman E."/>
            <person name="Goraichik I."/>
            <person name="Dimitrov K.M."/>
            <person name="Suarez D.L."/>
            <person name="Swayne D.E."/>
        </authorList>
    </citation>
    <scope>NUCLEOTIDE SEQUENCE [LARGE SCALE GENOMIC DNA]</scope>
    <source>
        <strain evidence="1 2">DSM 11622</strain>
    </source>
</reference>
<dbReference type="OrthoDB" id="884362at2"/>
<evidence type="ECO:0000313" key="2">
    <source>
        <dbReference type="Proteomes" id="UP000192266"/>
    </source>
</evidence>
<protein>
    <submittedName>
        <fullName evidence="1">Uncharacterized protein</fullName>
    </submittedName>
</protein>
<sequence length="145" mass="16209">MDSLLELACRTLSLRPDLQVLVVRGHSHASFAVGQADDAQMLAIAETAGLHHWLLEVRCREKTMTERSAWVGETFYPQAVARLAPQRLRRAVLSSPALTPAYRTDADQQKYVAYSLDAARPYNIGLFEDEGLAMRWLSPVLRSSP</sequence>
<dbReference type="Proteomes" id="UP000192266">
    <property type="component" value="Unassembled WGS sequence"/>
</dbReference>
<organism evidence="1 2">
    <name type="scientific">Hymenobacter roseosalivarius DSM 11622</name>
    <dbReference type="NCBI Taxonomy" id="645990"/>
    <lineage>
        <taxon>Bacteria</taxon>
        <taxon>Pseudomonadati</taxon>
        <taxon>Bacteroidota</taxon>
        <taxon>Cytophagia</taxon>
        <taxon>Cytophagales</taxon>
        <taxon>Hymenobacteraceae</taxon>
        <taxon>Hymenobacter</taxon>
    </lineage>
</organism>
<keyword evidence="2" id="KW-1185">Reference proteome</keyword>